<organism evidence="1 2">
    <name type="scientific">Oryza sativa subsp. japonica</name>
    <name type="common">Rice</name>
    <dbReference type="NCBI Taxonomy" id="39947"/>
    <lineage>
        <taxon>Eukaryota</taxon>
        <taxon>Viridiplantae</taxon>
        <taxon>Streptophyta</taxon>
        <taxon>Embryophyta</taxon>
        <taxon>Tracheophyta</taxon>
        <taxon>Spermatophyta</taxon>
        <taxon>Magnoliopsida</taxon>
        <taxon>Liliopsida</taxon>
        <taxon>Poales</taxon>
        <taxon>Poaceae</taxon>
        <taxon>BOP clade</taxon>
        <taxon>Oryzoideae</taxon>
        <taxon>Oryzeae</taxon>
        <taxon>Oryzinae</taxon>
        <taxon>Oryza</taxon>
        <taxon>Oryza sativa</taxon>
    </lineage>
</organism>
<reference evidence="2" key="1">
    <citation type="journal article" date="2005" name="Nature">
        <title>The map-based sequence of the rice genome.</title>
        <authorList>
            <consortium name="International rice genome sequencing project (IRGSP)"/>
            <person name="Matsumoto T."/>
            <person name="Wu J."/>
            <person name="Kanamori H."/>
            <person name="Katayose Y."/>
            <person name="Fujisawa M."/>
            <person name="Namiki N."/>
            <person name="Mizuno H."/>
            <person name="Yamamoto K."/>
            <person name="Antonio B.A."/>
            <person name="Baba T."/>
            <person name="Sakata K."/>
            <person name="Nagamura Y."/>
            <person name="Aoki H."/>
            <person name="Arikawa K."/>
            <person name="Arita K."/>
            <person name="Bito T."/>
            <person name="Chiden Y."/>
            <person name="Fujitsuka N."/>
            <person name="Fukunaka R."/>
            <person name="Hamada M."/>
            <person name="Harada C."/>
            <person name="Hayashi A."/>
            <person name="Hijishita S."/>
            <person name="Honda M."/>
            <person name="Hosokawa S."/>
            <person name="Ichikawa Y."/>
            <person name="Idonuma A."/>
            <person name="Iijima M."/>
            <person name="Ikeda M."/>
            <person name="Ikeno M."/>
            <person name="Ito K."/>
            <person name="Ito S."/>
            <person name="Ito T."/>
            <person name="Ito Y."/>
            <person name="Ito Y."/>
            <person name="Iwabuchi A."/>
            <person name="Kamiya K."/>
            <person name="Karasawa W."/>
            <person name="Kurita K."/>
            <person name="Katagiri S."/>
            <person name="Kikuta A."/>
            <person name="Kobayashi H."/>
            <person name="Kobayashi N."/>
            <person name="Machita K."/>
            <person name="Maehara T."/>
            <person name="Masukawa M."/>
            <person name="Mizubayashi T."/>
            <person name="Mukai Y."/>
            <person name="Nagasaki H."/>
            <person name="Nagata Y."/>
            <person name="Naito S."/>
            <person name="Nakashima M."/>
            <person name="Nakama Y."/>
            <person name="Nakamichi Y."/>
            <person name="Nakamura M."/>
            <person name="Meguro A."/>
            <person name="Negishi M."/>
            <person name="Ohta I."/>
            <person name="Ohta T."/>
            <person name="Okamoto M."/>
            <person name="Ono N."/>
            <person name="Saji S."/>
            <person name="Sakaguchi M."/>
            <person name="Sakai K."/>
            <person name="Shibata M."/>
            <person name="Shimokawa T."/>
            <person name="Song J."/>
            <person name="Takazaki Y."/>
            <person name="Terasawa K."/>
            <person name="Tsugane M."/>
            <person name="Tsuji K."/>
            <person name="Ueda S."/>
            <person name="Waki K."/>
            <person name="Yamagata H."/>
            <person name="Yamamoto M."/>
            <person name="Yamamoto S."/>
            <person name="Yamane H."/>
            <person name="Yoshiki S."/>
            <person name="Yoshihara R."/>
            <person name="Yukawa K."/>
            <person name="Zhong H."/>
            <person name="Yano M."/>
            <person name="Yuan Q."/>
            <person name="Ouyang S."/>
            <person name="Liu J."/>
            <person name="Jones K.M."/>
            <person name="Gansberger K."/>
            <person name="Moffat K."/>
            <person name="Hill J."/>
            <person name="Bera J."/>
            <person name="Fadrosh D."/>
            <person name="Jin S."/>
            <person name="Johri S."/>
            <person name="Kim M."/>
            <person name="Overton L."/>
            <person name="Reardon M."/>
            <person name="Tsitrin T."/>
            <person name="Vuong H."/>
            <person name="Weaver B."/>
            <person name="Ciecko A."/>
            <person name="Tallon L."/>
            <person name="Jackson J."/>
            <person name="Pai G."/>
            <person name="Aken S.V."/>
            <person name="Utterback T."/>
            <person name="Reidmuller S."/>
            <person name="Feldblyum T."/>
            <person name="Hsiao J."/>
            <person name="Zismann V."/>
            <person name="Iobst S."/>
            <person name="de Vazeille A.R."/>
            <person name="Buell C.R."/>
            <person name="Ying K."/>
            <person name="Li Y."/>
            <person name="Lu T."/>
            <person name="Huang Y."/>
            <person name="Zhao Q."/>
            <person name="Feng Q."/>
            <person name="Zhang L."/>
            <person name="Zhu J."/>
            <person name="Weng Q."/>
            <person name="Mu J."/>
            <person name="Lu Y."/>
            <person name="Fan D."/>
            <person name="Liu Y."/>
            <person name="Guan J."/>
            <person name="Zhang Y."/>
            <person name="Yu S."/>
            <person name="Liu X."/>
            <person name="Zhang Y."/>
            <person name="Hong G."/>
            <person name="Han B."/>
            <person name="Choisne N."/>
            <person name="Demange N."/>
            <person name="Orjeda G."/>
            <person name="Samain S."/>
            <person name="Cattolico L."/>
            <person name="Pelletier E."/>
            <person name="Couloux A."/>
            <person name="Segurens B."/>
            <person name="Wincker P."/>
            <person name="D'Hont A."/>
            <person name="Scarpelli C."/>
            <person name="Weissenbach J."/>
            <person name="Salanoubat M."/>
            <person name="Quetier F."/>
            <person name="Yu Y."/>
            <person name="Kim H.R."/>
            <person name="Rambo T."/>
            <person name="Currie J."/>
            <person name="Collura K."/>
            <person name="Luo M."/>
            <person name="Yang T."/>
            <person name="Ammiraju J.S.S."/>
            <person name="Engler F."/>
            <person name="Soderlund C."/>
            <person name="Wing R.A."/>
            <person name="Palmer L.E."/>
            <person name="de la Bastide M."/>
            <person name="Spiegel L."/>
            <person name="Nascimento L."/>
            <person name="Zutavern T."/>
            <person name="O'Shaughnessy A."/>
            <person name="Dike S."/>
            <person name="Dedhia N."/>
            <person name="Preston R."/>
            <person name="Balija V."/>
            <person name="McCombie W.R."/>
            <person name="Chow T."/>
            <person name="Chen H."/>
            <person name="Chung M."/>
            <person name="Chen C."/>
            <person name="Shaw J."/>
            <person name="Wu H."/>
            <person name="Hsiao K."/>
            <person name="Chao Y."/>
            <person name="Chu M."/>
            <person name="Cheng C."/>
            <person name="Hour A."/>
            <person name="Lee P."/>
            <person name="Lin S."/>
            <person name="Lin Y."/>
            <person name="Liou J."/>
            <person name="Liu S."/>
            <person name="Hsing Y."/>
            <person name="Raghuvanshi S."/>
            <person name="Mohanty A."/>
            <person name="Bharti A.K."/>
            <person name="Gaur A."/>
            <person name="Gupta V."/>
            <person name="Kumar D."/>
            <person name="Ravi V."/>
            <person name="Vij S."/>
            <person name="Kapur A."/>
            <person name="Khurana P."/>
            <person name="Khurana P."/>
            <person name="Khurana J.P."/>
            <person name="Tyagi A.K."/>
            <person name="Gaikwad K."/>
            <person name="Singh A."/>
            <person name="Dalal V."/>
            <person name="Srivastava S."/>
            <person name="Dixit A."/>
            <person name="Pal A.K."/>
            <person name="Ghazi I.A."/>
            <person name="Yadav M."/>
            <person name="Pandit A."/>
            <person name="Bhargava A."/>
            <person name="Sureshbabu K."/>
            <person name="Batra K."/>
            <person name="Sharma T.R."/>
            <person name="Mohapatra T."/>
            <person name="Singh N.K."/>
            <person name="Messing J."/>
            <person name="Nelson A.B."/>
            <person name="Fuks G."/>
            <person name="Kavchok S."/>
            <person name="Keizer G."/>
            <person name="Linton E."/>
            <person name="Llaca V."/>
            <person name="Song R."/>
            <person name="Tanyolac B."/>
            <person name="Young S."/>
            <person name="Ho-Il K."/>
            <person name="Hahn J.H."/>
            <person name="Sangsakoo G."/>
            <person name="Vanavichit A."/>
            <person name="de Mattos Luiz.A.T."/>
            <person name="Zimmer P.D."/>
            <person name="Malone G."/>
            <person name="Dellagostin O."/>
            <person name="de Oliveira A.C."/>
            <person name="Bevan M."/>
            <person name="Bancroft I."/>
            <person name="Minx P."/>
            <person name="Cordum H."/>
            <person name="Wilson R."/>
            <person name="Cheng Z."/>
            <person name="Jin W."/>
            <person name="Jiang J."/>
            <person name="Leong S.A."/>
            <person name="Iwama H."/>
            <person name="Gojobori T."/>
            <person name="Itoh T."/>
            <person name="Niimura Y."/>
            <person name="Fujii Y."/>
            <person name="Habara T."/>
            <person name="Sakai H."/>
            <person name="Sato Y."/>
            <person name="Wilson G."/>
            <person name="Kumar K."/>
            <person name="McCouch S."/>
            <person name="Juretic N."/>
            <person name="Hoen D."/>
            <person name="Wright S."/>
            <person name="Bruskiewich R."/>
            <person name="Bureau T."/>
            <person name="Miyao A."/>
            <person name="Hirochika H."/>
            <person name="Nishikawa T."/>
            <person name="Kadowaki K."/>
            <person name="Sugiura M."/>
            <person name="Burr B."/>
            <person name="Sasaki T."/>
        </authorList>
    </citation>
    <scope>NUCLEOTIDE SEQUENCE [LARGE SCALE GENOMIC DNA]</scope>
    <source>
        <strain evidence="2">cv. Nipponbare</strain>
    </source>
</reference>
<name>Q8LIJ2_ORYSJ</name>
<gene>
    <name evidence="1" type="primary">OJ1163_G04.116</name>
</gene>
<sequence>MHRPYLLLHGRGIHLSWIRPPSVPSTGSKMVQRPQVGPSTILRLIRGTSLSFPLKCIETLAAHHAREGRPW</sequence>
<dbReference type="Proteomes" id="UP000000763">
    <property type="component" value="Chromosome 7"/>
</dbReference>
<accession>Q8LIJ2</accession>
<evidence type="ECO:0000313" key="2">
    <source>
        <dbReference type="Proteomes" id="UP000000763"/>
    </source>
</evidence>
<dbReference type="EMBL" id="AP003815">
    <property type="protein sequence ID" value="BAC06980.1"/>
    <property type="molecule type" value="Genomic_DNA"/>
</dbReference>
<evidence type="ECO:0000313" key="1">
    <source>
        <dbReference type="EMBL" id="BAC06980.1"/>
    </source>
</evidence>
<dbReference type="AlphaFoldDB" id="Q8LIJ2"/>
<protein>
    <submittedName>
        <fullName evidence="1">Uncharacterized protein</fullName>
    </submittedName>
</protein>
<reference evidence="2" key="2">
    <citation type="journal article" date="2008" name="Nucleic Acids Res.">
        <title>The rice annotation project database (RAP-DB): 2008 update.</title>
        <authorList>
            <consortium name="The rice annotation project (RAP)"/>
        </authorList>
    </citation>
    <scope>GENOME REANNOTATION</scope>
    <source>
        <strain evidence="2">cv. Nipponbare</strain>
    </source>
</reference>
<proteinExistence type="predicted"/>